<evidence type="ECO:0000313" key="2">
    <source>
        <dbReference type="EMBL" id="QJB00958.1"/>
    </source>
</evidence>
<keyword evidence="2" id="KW-0378">Hydrolase</keyword>
<reference evidence="2" key="1">
    <citation type="submission" date="2020-03" db="EMBL/GenBank/DDBJ databases">
        <title>The deep terrestrial virosphere.</title>
        <authorList>
            <person name="Holmfeldt K."/>
            <person name="Nilsson E."/>
            <person name="Simone D."/>
            <person name="Lopez-Fernandez M."/>
            <person name="Wu X."/>
            <person name="de Brujin I."/>
            <person name="Lundin D."/>
            <person name="Andersson A."/>
            <person name="Bertilsson S."/>
            <person name="Dopson M."/>
        </authorList>
    </citation>
    <scope>NUCLEOTIDE SEQUENCE</scope>
    <source>
        <strain evidence="2">MM171A00156</strain>
        <strain evidence="3">MM171B00154</strain>
    </source>
</reference>
<feature type="domain" description="HNH nuclease" evidence="1">
    <location>
        <begin position="55"/>
        <end position="98"/>
    </location>
</feature>
<keyword evidence="2" id="KW-0540">Nuclease</keyword>
<dbReference type="InterPro" id="IPR003615">
    <property type="entry name" value="HNH_nuc"/>
</dbReference>
<dbReference type="Gene3D" id="3.90.75.20">
    <property type="match status" value="1"/>
</dbReference>
<sequence length="158" mass="18073">MELTAEKLRAELFYDPETGKFTWLGKRRNTAALRRDAGSLRSDGYIDIHVAGRRYRAHRLAWLYVHGSWPDNNLDHIDGDPANNRISNLRDVPHRWNAQNTKKPTGIEFRPNNPLKYRVRVWVDDRAKTVGSFATLAEAEIAREAAKQALHPGHVPLA</sequence>
<accession>A0A6M3M086</accession>
<gene>
    <name evidence="2" type="ORF">MM171A00156_0052</name>
    <name evidence="3" type="ORF">MM171B00154_0049</name>
</gene>
<evidence type="ECO:0000259" key="1">
    <source>
        <dbReference type="Pfam" id="PF13392"/>
    </source>
</evidence>
<evidence type="ECO:0000313" key="3">
    <source>
        <dbReference type="EMBL" id="QJB04938.1"/>
    </source>
</evidence>
<dbReference type="EMBL" id="MT143703">
    <property type="protein sequence ID" value="QJB00958.1"/>
    <property type="molecule type" value="Genomic_DNA"/>
</dbReference>
<dbReference type="AlphaFoldDB" id="A0A6M3M086"/>
<name>A0A6M3M086_9ZZZZ</name>
<dbReference type="GO" id="GO:0004519">
    <property type="term" value="F:endonuclease activity"/>
    <property type="evidence" value="ECO:0007669"/>
    <property type="project" value="UniProtKB-KW"/>
</dbReference>
<dbReference type="InterPro" id="IPR044925">
    <property type="entry name" value="His-Me_finger_sf"/>
</dbReference>
<proteinExistence type="predicted"/>
<organism evidence="2">
    <name type="scientific">viral metagenome</name>
    <dbReference type="NCBI Taxonomy" id="1070528"/>
    <lineage>
        <taxon>unclassified sequences</taxon>
        <taxon>metagenomes</taxon>
        <taxon>organismal metagenomes</taxon>
    </lineage>
</organism>
<dbReference type="Pfam" id="PF13392">
    <property type="entry name" value="HNH_3"/>
    <property type="match status" value="1"/>
</dbReference>
<protein>
    <submittedName>
        <fullName evidence="2">Putative homing endonuclease</fullName>
    </submittedName>
</protein>
<dbReference type="EMBL" id="MT143892">
    <property type="protein sequence ID" value="QJB04938.1"/>
    <property type="molecule type" value="Genomic_DNA"/>
</dbReference>
<keyword evidence="2" id="KW-0255">Endonuclease</keyword>
<dbReference type="SUPFAM" id="SSF54060">
    <property type="entry name" value="His-Me finger endonucleases"/>
    <property type="match status" value="1"/>
</dbReference>